<feature type="transmembrane region" description="Helical" evidence="8">
    <location>
        <begin position="12"/>
        <end position="33"/>
    </location>
</feature>
<evidence type="ECO:0000256" key="4">
    <source>
        <dbReference type="ARBA" id="ARBA00022475"/>
    </source>
</evidence>
<keyword evidence="5 8" id="KW-0812">Transmembrane</keyword>
<feature type="transmembrane region" description="Helical" evidence="8">
    <location>
        <begin position="137"/>
        <end position="163"/>
    </location>
</feature>
<dbReference type="AlphaFoldDB" id="A0A423PVY2"/>
<accession>A0A423PVY2</accession>
<reference evidence="9 10" key="1">
    <citation type="submission" date="2013-10" db="EMBL/GenBank/DDBJ databases">
        <title>Salinisphaera orenii MK-B5 Genome Sequencing.</title>
        <authorList>
            <person name="Lai Q."/>
            <person name="Li C."/>
            <person name="Shao Z."/>
        </authorList>
    </citation>
    <scope>NUCLEOTIDE SEQUENCE [LARGE SCALE GENOMIC DNA]</scope>
    <source>
        <strain evidence="9 10">MK-B5</strain>
    </source>
</reference>
<feature type="transmembrane region" description="Helical" evidence="8">
    <location>
        <begin position="39"/>
        <end position="59"/>
    </location>
</feature>
<sequence>MAGSDASAACRGAVAVLLLTIAALATAVLSGMAGMGGGAILIGLLFATGMAPALALPLHAGVQLSSNASRSLVYGRHIRWSALGLFMLTAAPGPFLVAPWVVAADPDWIRLLLGLFILATSWPGWAAHLRMHGRVGLLVAGAIAGVSGPVVGGVGVLVAPFFLRDDWRREEIIATMAVAQMLGHALKIAAFSANGFNVLARLDLLVPMVVAAALGAVIGRRLVRYVSERRFRQLCRAILVVLALKLAWDGLAGLLG</sequence>
<comment type="caution">
    <text evidence="9">The sequence shown here is derived from an EMBL/GenBank/DDBJ whole genome shotgun (WGS) entry which is preliminary data.</text>
</comment>
<evidence type="ECO:0000313" key="9">
    <source>
        <dbReference type="EMBL" id="ROO29753.1"/>
    </source>
</evidence>
<dbReference type="InterPro" id="IPR002781">
    <property type="entry name" value="TM_pro_TauE-like"/>
</dbReference>
<organism evidence="9 10">
    <name type="scientific">Salinisphaera orenii MK-B5</name>
    <dbReference type="NCBI Taxonomy" id="856730"/>
    <lineage>
        <taxon>Bacteria</taxon>
        <taxon>Pseudomonadati</taxon>
        <taxon>Pseudomonadota</taxon>
        <taxon>Gammaproteobacteria</taxon>
        <taxon>Salinisphaerales</taxon>
        <taxon>Salinisphaeraceae</taxon>
        <taxon>Salinisphaera</taxon>
    </lineage>
</organism>
<keyword evidence="6 8" id="KW-1133">Transmembrane helix</keyword>
<keyword evidence="4 8" id="KW-1003">Cell membrane</keyword>
<dbReference type="GO" id="GO:0005886">
    <property type="term" value="C:plasma membrane"/>
    <property type="evidence" value="ECO:0007669"/>
    <property type="project" value="UniProtKB-SubCell"/>
</dbReference>
<evidence type="ECO:0000256" key="6">
    <source>
        <dbReference type="ARBA" id="ARBA00022989"/>
    </source>
</evidence>
<evidence type="ECO:0000256" key="2">
    <source>
        <dbReference type="ARBA" id="ARBA00009142"/>
    </source>
</evidence>
<comment type="similarity">
    <text evidence="2 8">Belongs to the 4-toluene sulfonate uptake permease (TSUP) (TC 2.A.102) family.</text>
</comment>
<keyword evidence="7 8" id="KW-0472">Membrane</keyword>
<feature type="transmembrane region" description="Helical" evidence="8">
    <location>
        <begin position="204"/>
        <end position="223"/>
    </location>
</feature>
<evidence type="ECO:0000256" key="3">
    <source>
        <dbReference type="ARBA" id="ARBA00022448"/>
    </source>
</evidence>
<dbReference type="PANTHER" id="PTHR30269:SF32">
    <property type="entry name" value="MEMBRANE TRANSPORTER PROTEIN-RELATED"/>
    <property type="match status" value="1"/>
</dbReference>
<protein>
    <recommendedName>
        <fullName evidence="8">Probable membrane transporter protein</fullName>
    </recommendedName>
</protein>
<evidence type="ECO:0000256" key="8">
    <source>
        <dbReference type="RuleBase" id="RU363041"/>
    </source>
</evidence>
<feature type="transmembrane region" description="Helical" evidence="8">
    <location>
        <begin position="80"/>
        <end position="102"/>
    </location>
</feature>
<gene>
    <name evidence="9" type="ORF">SAOR_02660</name>
</gene>
<dbReference type="Pfam" id="PF01925">
    <property type="entry name" value="TauE"/>
    <property type="match status" value="1"/>
</dbReference>
<name>A0A423PVY2_9GAMM</name>
<proteinExistence type="inferred from homology"/>
<dbReference type="Proteomes" id="UP000283993">
    <property type="component" value="Unassembled WGS sequence"/>
</dbReference>
<evidence type="ECO:0000256" key="1">
    <source>
        <dbReference type="ARBA" id="ARBA00004651"/>
    </source>
</evidence>
<keyword evidence="10" id="KW-1185">Reference proteome</keyword>
<dbReference type="PANTHER" id="PTHR30269">
    <property type="entry name" value="TRANSMEMBRANE PROTEIN YFCA"/>
    <property type="match status" value="1"/>
</dbReference>
<evidence type="ECO:0000256" key="7">
    <source>
        <dbReference type="ARBA" id="ARBA00023136"/>
    </source>
</evidence>
<keyword evidence="3" id="KW-0813">Transport</keyword>
<evidence type="ECO:0000256" key="5">
    <source>
        <dbReference type="ARBA" id="ARBA00022692"/>
    </source>
</evidence>
<feature type="transmembrane region" description="Helical" evidence="8">
    <location>
        <begin position="108"/>
        <end position="125"/>
    </location>
</feature>
<dbReference type="EMBL" id="AYKH01000003">
    <property type="protein sequence ID" value="ROO29753.1"/>
    <property type="molecule type" value="Genomic_DNA"/>
</dbReference>
<comment type="subcellular location">
    <subcellularLocation>
        <location evidence="1 8">Cell membrane</location>
        <topology evidence="1 8">Multi-pass membrane protein</topology>
    </subcellularLocation>
</comment>
<dbReference type="InterPro" id="IPR052017">
    <property type="entry name" value="TSUP"/>
</dbReference>
<evidence type="ECO:0000313" key="10">
    <source>
        <dbReference type="Proteomes" id="UP000283993"/>
    </source>
</evidence>